<comment type="caution">
    <text evidence="6">The sequence shown here is derived from an EMBL/GenBank/DDBJ whole genome shotgun (WGS) entry which is preliminary data.</text>
</comment>
<name>A0ABV3Q5L0_9BACL</name>
<feature type="domain" description="HTH gntR-type" evidence="5">
    <location>
        <begin position="38"/>
        <end position="105"/>
    </location>
</feature>
<reference evidence="6 7" key="1">
    <citation type="journal article" date="1979" name="Int. J. Syst. Evol. Microbiol.">
        <title>Bacillus globisporus subsp. marinus subsp. nov.</title>
        <authorList>
            <person name="Liu H."/>
        </authorList>
    </citation>
    <scope>NUCLEOTIDE SEQUENCE [LARGE SCALE GENOMIC DNA]</scope>
    <source>
        <strain evidence="6 7">DSM 1297</strain>
    </source>
</reference>
<organism evidence="6 7">
    <name type="scientific">Jeotgalibacillus marinus</name>
    <dbReference type="NCBI Taxonomy" id="86667"/>
    <lineage>
        <taxon>Bacteria</taxon>
        <taxon>Bacillati</taxon>
        <taxon>Bacillota</taxon>
        <taxon>Bacilli</taxon>
        <taxon>Bacillales</taxon>
        <taxon>Caryophanaceae</taxon>
        <taxon>Jeotgalibacillus</taxon>
    </lineage>
</organism>
<dbReference type="SMART" id="SM00345">
    <property type="entry name" value="HTH_GNTR"/>
    <property type="match status" value="1"/>
</dbReference>
<dbReference type="PROSITE" id="PS50949">
    <property type="entry name" value="HTH_GNTR"/>
    <property type="match status" value="1"/>
</dbReference>
<dbReference type="Pfam" id="PF00392">
    <property type="entry name" value="GntR"/>
    <property type="match status" value="1"/>
</dbReference>
<dbReference type="SUPFAM" id="SSF48008">
    <property type="entry name" value="GntR ligand-binding domain-like"/>
    <property type="match status" value="1"/>
</dbReference>
<dbReference type="InterPro" id="IPR008920">
    <property type="entry name" value="TF_FadR/GntR_C"/>
</dbReference>
<dbReference type="CDD" id="cd07377">
    <property type="entry name" value="WHTH_GntR"/>
    <property type="match status" value="1"/>
</dbReference>
<evidence type="ECO:0000256" key="2">
    <source>
        <dbReference type="ARBA" id="ARBA00023125"/>
    </source>
</evidence>
<evidence type="ECO:0000256" key="1">
    <source>
        <dbReference type="ARBA" id="ARBA00023015"/>
    </source>
</evidence>
<feature type="coiled-coil region" evidence="4">
    <location>
        <begin position="130"/>
        <end position="157"/>
    </location>
</feature>
<dbReference type="Proteomes" id="UP001556040">
    <property type="component" value="Unassembled WGS sequence"/>
</dbReference>
<keyword evidence="2" id="KW-0238">DNA-binding</keyword>
<evidence type="ECO:0000256" key="4">
    <source>
        <dbReference type="SAM" id="Coils"/>
    </source>
</evidence>
<dbReference type="RefSeq" id="WP_367780079.1">
    <property type="nucleotide sequence ID" value="NZ_JBFMIA010000012.1"/>
</dbReference>
<dbReference type="PRINTS" id="PR00035">
    <property type="entry name" value="HTHGNTR"/>
</dbReference>
<dbReference type="SUPFAM" id="SSF46785">
    <property type="entry name" value="Winged helix' DNA-binding domain"/>
    <property type="match status" value="1"/>
</dbReference>
<dbReference type="InterPro" id="IPR000524">
    <property type="entry name" value="Tscrpt_reg_HTH_GntR"/>
</dbReference>
<keyword evidence="4" id="KW-0175">Coiled coil</keyword>
<dbReference type="Gene3D" id="1.10.10.10">
    <property type="entry name" value="Winged helix-like DNA-binding domain superfamily/Winged helix DNA-binding domain"/>
    <property type="match status" value="1"/>
</dbReference>
<keyword evidence="1" id="KW-0805">Transcription regulation</keyword>
<proteinExistence type="predicted"/>
<dbReference type="Gene3D" id="1.20.120.530">
    <property type="entry name" value="GntR ligand-binding domain-like"/>
    <property type="match status" value="1"/>
</dbReference>
<dbReference type="Pfam" id="PF07729">
    <property type="entry name" value="FCD"/>
    <property type="match status" value="1"/>
</dbReference>
<sequence length="256" mass="29935">MKNKNIMTDVEKENSLISNDRVQEFQRFIDRLEGMGEYRLPQRAYHIIRLAIRDLMLPPGKAILEREMSEVLQMSRTPVREALVRLETEGVVRLVPRRGFIVEPIEKVDLKEIYEVVETLDGLAIELATMRVGDTELDKLESIIKNQEEELEKRNLKGWSILDDLFHSSIIEYAKSKRLHAVIDSYSDQSYRARLFTIKHRPIPHRSIVEHKAMVSCMRAKDGKAARMVMQSHRRRAQKEILDALDKIDEMKRADK</sequence>
<dbReference type="PANTHER" id="PTHR43537:SF24">
    <property type="entry name" value="GLUCONATE OPERON TRANSCRIPTIONAL REPRESSOR"/>
    <property type="match status" value="1"/>
</dbReference>
<evidence type="ECO:0000313" key="7">
    <source>
        <dbReference type="Proteomes" id="UP001556040"/>
    </source>
</evidence>
<dbReference type="SMART" id="SM00895">
    <property type="entry name" value="FCD"/>
    <property type="match status" value="1"/>
</dbReference>
<dbReference type="EMBL" id="JBFMIA010000012">
    <property type="protein sequence ID" value="MEW9502587.1"/>
    <property type="molecule type" value="Genomic_DNA"/>
</dbReference>
<dbReference type="InterPro" id="IPR036390">
    <property type="entry name" value="WH_DNA-bd_sf"/>
</dbReference>
<evidence type="ECO:0000313" key="6">
    <source>
        <dbReference type="EMBL" id="MEW9502587.1"/>
    </source>
</evidence>
<evidence type="ECO:0000259" key="5">
    <source>
        <dbReference type="PROSITE" id="PS50949"/>
    </source>
</evidence>
<accession>A0ABV3Q5L0</accession>
<protein>
    <submittedName>
        <fullName evidence="6">GntR family transcriptional regulator</fullName>
    </submittedName>
</protein>
<keyword evidence="7" id="KW-1185">Reference proteome</keyword>
<dbReference type="InterPro" id="IPR036388">
    <property type="entry name" value="WH-like_DNA-bd_sf"/>
</dbReference>
<keyword evidence="3" id="KW-0804">Transcription</keyword>
<dbReference type="PANTHER" id="PTHR43537">
    <property type="entry name" value="TRANSCRIPTIONAL REGULATOR, GNTR FAMILY"/>
    <property type="match status" value="1"/>
</dbReference>
<evidence type="ECO:0000256" key="3">
    <source>
        <dbReference type="ARBA" id="ARBA00023163"/>
    </source>
</evidence>
<gene>
    <name evidence="6" type="ORF">AB1471_12390</name>
</gene>
<dbReference type="InterPro" id="IPR011711">
    <property type="entry name" value="GntR_C"/>
</dbReference>